<organism evidence="1 2">
    <name type="scientific">Aquilegia coerulea</name>
    <name type="common">Rocky mountain columbine</name>
    <dbReference type="NCBI Taxonomy" id="218851"/>
    <lineage>
        <taxon>Eukaryota</taxon>
        <taxon>Viridiplantae</taxon>
        <taxon>Streptophyta</taxon>
        <taxon>Embryophyta</taxon>
        <taxon>Tracheophyta</taxon>
        <taxon>Spermatophyta</taxon>
        <taxon>Magnoliopsida</taxon>
        <taxon>Ranunculales</taxon>
        <taxon>Ranunculaceae</taxon>
        <taxon>Thalictroideae</taxon>
        <taxon>Aquilegia</taxon>
    </lineage>
</organism>
<dbReference type="STRING" id="218851.A0A2G5EDC1"/>
<evidence type="ECO:0000313" key="2">
    <source>
        <dbReference type="Proteomes" id="UP000230069"/>
    </source>
</evidence>
<reference evidence="1 2" key="1">
    <citation type="submission" date="2017-09" db="EMBL/GenBank/DDBJ databases">
        <title>WGS assembly of Aquilegia coerulea Goldsmith.</title>
        <authorList>
            <person name="Hodges S."/>
            <person name="Kramer E."/>
            <person name="Nordborg M."/>
            <person name="Tomkins J."/>
            <person name="Borevitz J."/>
            <person name="Derieg N."/>
            <person name="Yan J."/>
            <person name="Mihaltcheva S."/>
            <person name="Hayes R.D."/>
            <person name="Rokhsar D."/>
        </authorList>
    </citation>
    <scope>NUCLEOTIDE SEQUENCE [LARGE SCALE GENOMIC DNA]</scope>
    <source>
        <strain evidence="2">cv. Goldsmith</strain>
    </source>
</reference>
<evidence type="ECO:0008006" key="3">
    <source>
        <dbReference type="Google" id="ProtNLM"/>
    </source>
</evidence>
<dbReference type="EMBL" id="KZ305026">
    <property type="protein sequence ID" value="PIA53746.1"/>
    <property type="molecule type" value="Genomic_DNA"/>
</dbReference>
<accession>A0A2G5EDC1</accession>
<dbReference type="PANTHER" id="PTHR31871">
    <property type="entry name" value="OS02G0137100 PROTEIN"/>
    <property type="match status" value="1"/>
</dbReference>
<dbReference type="EMBL" id="KZ305026">
    <property type="protein sequence ID" value="PIA53753.1"/>
    <property type="molecule type" value="Genomic_DNA"/>
</dbReference>
<dbReference type="InterPro" id="IPR006476">
    <property type="entry name" value="CHP01589_pln"/>
</dbReference>
<sequence length="317" mass="34755">MSSGEDRKVSTEDIQVVQNLIERCLQLYMNQKEVVDTLLDQAKIEPGFTELVWQKLEDQNREFFKAYHVCLMVKHQIIMFNKLLEKQVELMRTMCPVGVTSLPISNGSHSSMHQTPFFVTDHTVPLPRPESMHHPLVSSSTFINGAQSIHGSLQSVDDTSVHAGSMDVSANMHATQNSHMGMNGVVIKSEPRFADSSGYTFGADGNVLEIPPTIGGTVVPSFGSVEANPQPLNGSLLDAEATSSFGFLGQIPRNFSLSDLTAHFSQSSEILESYSRSPFLSTDVSEFLGSPGRECQGENGRLDAISEGLSYEEFCSD</sequence>
<protein>
    <recommendedName>
        <fullName evidence="3">Angiotensin-converting enzyme 2</fullName>
    </recommendedName>
</protein>
<dbReference type="Pfam" id="PF09713">
    <property type="entry name" value="A_thal_3526"/>
    <property type="match status" value="1"/>
</dbReference>
<dbReference type="NCBIfam" id="TIGR01589">
    <property type="entry name" value="A_thal_3526"/>
    <property type="match status" value="1"/>
</dbReference>
<dbReference type="EMBL" id="KZ305026">
    <property type="protein sequence ID" value="PIA53748.1"/>
    <property type="molecule type" value="Genomic_DNA"/>
</dbReference>
<dbReference type="OrthoDB" id="1620396at2759"/>
<proteinExistence type="predicted"/>
<dbReference type="Proteomes" id="UP000230069">
    <property type="component" value="Unassembled WGS sequence"/>
</dbReference>
<dbReference type="EMBL" id="KZ305026">
    <property type="protein sequence ID" value="PIA53747.1"/>
    <property type="molecule type" value="Genomic_DNA"/>
</dbReference>
<dbReference type="EMBL" id="KZ305026">
    <property type="protein sequence ID" value="PIA53752.1"/>
    <property type="molecule type" value="Genomic_DNA"/>
</dbReference>
<keyword evidence="2" id="KW-1185">Reference proteome</keyword>
<gene>
    <name evidence="1" type="ORF">AQUCO_00900376v1</name>
</gene>
<dbReference type="FunCoup" id="A0A2G5EDC1">
    <property type="interactions" value="1429"/>
</dbReference>
<dbReference type="PANTHER" id="PTHR31871:SF1">
    <property type="entry name" value="HISTIDINE-TRNA LIGASE"/>
    <property type="match status" value="1"/>
</dbReference>
<dbReference type="EMBL" id="KZ305026">
    <property type="protein sequence ID" value="PIA53751.1"/>
    <property type="molecule type" value="Genomic_DNA"/>
</dbReference>
<name>A0A2G5EDC1_AQUCA</name>
<dbReference type="AlphaFoldDB" id="A0A2G5EDC1"/>
<evidence type="ECO:0000313" key="1">
    <source>
        <dbReference type="EMBL" id="PIA53753.1"/>
    </source>
</evidence>